<evidence type="ECO:0000313" key="3">
    <source>
        <dbReference type="Proteomes" id="UP001634007"/>
    </source>
</evidence>
<accession>A0ABD3K2Z2</accession>
<sequence length="120" mass="13966">MFPLAWVVVKVENKDNWSWFVKNLMNDLEITNGAGWAFMSDQQKGPVPAIAELLPYAEHRICARHIYANWVKTYKGDKLQAQFWQLAKSMNMAEFRMAKEEMLQLTKDGYDALSQTDPKH</sequence>
<dbReference type="InterPro" id="IPR018289">
    <property type="entry name" value="MULE_transposase_dom"/>
</dbReference>
<organism evidence="2 3">
    <name type="scientific">Eucalyptus globulus</name>
    <name type="common">Tasmanian blue gum</name>
    <dbReference type="NCBI Taxonomy" id="34317"/>
    <lineage>
        <taxon>Eukaryota</taxon>
        <taxon>Viridiplantae</taxon>
        <taxon>Streptophyta</taxon>
        <taxon>Embryophyta</taxon>
        <taxon>Tracheophyta</taxon>
        <taxon>Spermatophyta</taxon>
        <taxon>Magnoliopsida</taxon>
        <taxon>eudicotyledons</taxon>
        <taxon>Gunneridae</taxon>
        <taxon>Pentapetalae</taxon>
        <taxon>rosids</taxon>
        <taxon>malvids</taxon>
        <taxon>Myrtales</taxon>
        <taxon>Myrtaceae</taxon>
        <taxon>Myrtoideae</taxon>
        <taxon>Eucalypteae</taxon>
        <taxon>Eucalyptus</taxon>
    </lineage>
</organism>
<comment type="caution">
    <text evidence="2">The sequence shown here is derived from an EMBL/GenBank/DDBJ whole genome shotgun (WGS) entry which is preliminary data.</text>
</comment>
<proteinExistence type="predicted"/>
<evidence type="ECO:0000259" key="1">
    <source>
        <dbReference type="Pfam" id="PF10551"/>
    </source>
</evidence>
<dbReference type="Proteomes" id="UP001634007">
    <property type="component" value="Unassembled WGS sequence"/>
</dbReference>
<name>A0ABD3K2Z2_EUCGL</name>
<gene>
    <name evidence="2" type="ORF">ACJRO7_029403</name>
</gene>
<reference evidence="2 3" key="1">
    <citation type="submission" date="2024-11" db="EMBL/GenBank/DDBJ databases">
        <title>Chromosome-level genome assembly of Eucalyptus globulus Labill. provides insights into its genome evolution.</title>
        <authorList>
            <person name="Li X."/>
        </authorList>
    </citation>
    <scope>NUCLEOTIDE SEQUENCE [LARGE SCALE GENOMIC DNA]</scope>
    <source>
        <strain evidence="2">CL2024</strain>
        <tissue evidence="2">Fresh tender leaves</tissue>
    </source>
</reference>
<dbReference type="PANTHER" id="PTHR31973">
    <property type="entry name" value="POLYPROTEIN, PUTATIVE-RELATED"/>
    <property type="match status" value="1"/>
</dbReference>
<dbReference type="PANTHER" id="PTHR31973:SF187">
    <property type="entry name" value="MUTATOR TRANSPOSASE MUDRA PROTEIN"/>
    <property type="match status" value="1"/>
</dbReference>
<dbReference type="Pfam" id="PF10551">
    <property type="entry name" value="MULE"/>
    <property type="match status" value="1"/>
</dbReference>
<feature type="domain" description="MULE transposase" evidence="1">
    <location>
        <begin position="2"/>
        <end position="69"/>
    </location>
</feature>
<keyword evidence="3" id="KW-1185">Reference proteome</keyword>
<dbReference type="AlphaFoldDB" id="A0ABD3K2Z2"/>
<dbReference type="EMBL" id="JBJKBG010000007">
    <property type="protein sequence ID" value="KAL3732749.1"/>
    <property type="molecule type" value="Genomic_DNA"/>
</dbReference>
<protein>
    <recommendedName>
        <fullName evidence="1">MULE transposase domain-containing protein</fullName>
    </recommendedName>
</protein>
<evidence type="ECO:0000313" key="2">
    <source>
        <dbReference type="EMBL" id="KAL3732749.1"/>
    </source>
</evidence>